<organism evidence="1">
    <name type="scientific">viral metagenome</name>
    <dbReference type="NCBI Taxonomy" id="1070528"/>
    <lineage>
        <taxon>unclassified sequences</taxon>
        <taxon>metagenomes</taxon>
        <taxon>organismal metagenomes</taxon>
    </lineage>
</organism>
<proteinExistence type="predicted"/>
<sequence length="72" mass="8572">MPCQRIGNMIICTARQFSTTDENGKVWKWDTDYTGCPHLLRKDGEISQHQPHLNNKNHPFWKVFYAAKRRVR</sequence>
<protein>
    <submittedName>
        <fullName evidence="1">Uncharacterized protein</fullName>
    </submittedName>
</protein>
<dbReference type="EMBL" id="MT144075">
    <property type="protein sequence ID" value="QJA48211.1"/>
    <property type="molecule type" value="Genomic_DNA"/>
</dbReference>
<evidence type="ECO:0000313" key="1">
    <source>
        <dbReference type="EMBL" id="QJA48211.1"/>
    </source>
</evidence>
<reference evidence="1" key="1">
    <citation type="submission" date="2020-03" db="EMBL/GenBank/DDBJ databases">
        <title>The deep terrestrial virosphere.</title>
        <authorList>
            <person name="Holmfeldt K."/>
            <person name="Nilsson E."/>
            <person name="Simone D."/>
            <person name="Lopez-Fernandez M."/>
            <person name="Wu X."/>
            <person name="de Brujin I."/>
            <person name="Lundin D."/>
            <person name="Andersson A."/>
            <person name="Bertilsson S."/>
            <person name="Dopson M."/>
        </authorList>
    </citation>
    <scope>NUCLEOTIDE SEQUENCE</scope>
    <source>
        <strain evidence="1">TM448A00866</strain>
        <strain evidence="2">TM448B03125</strain>
    </source>
</reference>
<dbReference type="AlphaFoldDB" id="A0A6H1ZL96"/>
<accession>A0A6H1ZL96</accession>
<gene>
    <name evidence="1" type="ORF">TM448A00866_0026</name>
    <name evidence="2" type="ORF">TM448B03125_0013</name>
</gene>
<evidence type="ECO:0000313" key="2">
    <source>
        <dbReference type="EMBL" id="QJI02345.1"/>
    </source>
</evidence>
<name>A0A6H1ZL96_9ZZZZ</name>
<dbReference type="EMBL" id="MT144993">
    <property type="protein sequence ID" value="QJI02345.1"/>
    <property type="molecule type" value="Genomic_DNA"/>
</dbReference>